<dbReference type="AlphaFoldDB" id="A0A0F8XN15"/>
<gene>
    <name evidence="1" type="ORF">LCGC14_2924260</name>
</gene>
<organism evidence="1">
    <name type="scientific">marine sediment metagenome</name>
    <dbReference type="NCBI Taxonomy" id="412755"/>
    <lineage>
        <taxon>unclassified sequences</taxon>
        <taxon>metagenomes</taxon>
        <taxon>ecological metagenomes</taxon>
    </lineage>
</organism>
<feature type="non-terminal residue" evidence="1">
    <location>
        <position position="64"/>
    </location>
</feature>
<dbReference type="EMBL" id="LAZR01058204">
    <property type="protein sequence ID" value="KKK70407.1"/>
    <property type="molecule type" value="Genomic_DNA"/>
</dbReference>
<comment type="caution">
    <text evidence="1">The sequence shown here is derived from an EMBL/GenBank/DDBJ whole genome shotgun (WGS) entry which is preliminary data.</text>
</comment>
<accession>A0A0F8XN15</accession>
<sequence length="64" mass="6849">MMVNLTGAQITAIVSLALILSGAVAVEVLEKSYYCASEDNVKECLRVTSSGLTCYYLLADDISK</sequence>
<evidence type="ECO:0000313" key="1">
    <source>
        <dbReference type="EMBL" id="KKK70407.1"/>
    </source>
</evidence>
<name>A0A0F8XN15_9ZZZZ</name>
<reference evidence="1" key="1">
    <citation type="journal article" date="2015" name="Nature">
        <title>Complex archaea that bridge the gap between prokaryotes and eukaryotes.</title>
        <authorList>
            <person name="Spang A."/>
            <person name="Saw J.H."/>
            <person name="Jorgensen S.L."/>
            <person name="Zaremba-Niedzwiedzka K."/>
            <person name="Martijn J."/>
            <person name="Lind A.E."/>
            <person name="van Eijk R."/>
            <person name="Schleper C."/>
            <person name="Guy L."/>
            <person name="Ettema T.J."/>
        </authorList>
    </citation>
    <scope>NUCLEOTIDE SEQUENCE</scope>
</reference>
<proteinExistence type="predicted"/>
<protein>
    <submittedName>
        <fullName evidence="1">Uncharacterized protein</fullName>
    </submittedName>
</protein>